<evidence type="ECO:0000256" key="1">
    <source>
        <dbReference type="ARBA" id="ARBA00001974"/>
    </source>
</evidence>
<dbReference type="GO" id="GO:0005856">
    <property type="term" value="C:cytoskeleton"/>
    <property type="evidence" value="ECO:0007669"/>
    <property type="project" value="UniProtKB-SubCell"/>
</dbReference>
<dbReference type="GO" id="GO:0120501">
    <property type="term" value="F:F-actin monooxygenase activity"/>
    <property type="evidence" value="ECO:0007669"/>
    <property type="project" value="UniProtKB-EC"/>
</dbReference>
<feature type="region of interest" description="Disordered" evidence="23">
    <location>
        <begin position="858"/>
        <end position="911"/>
    </location>
</feature>
<dbReference type="CDD" id="cd21251">
    <property type="entry name" value="CH_MICAL3"/>
    <property type="match status" value="1"/>
</dbReference>
<comment type="subcellular location">
    <subcellularLocation>
        <location evidence="3">Cytoplasm</location>
        <location evidence="3">Cytoskeleton</location>
    </subcellularLocation>
    <subcellularLocation>
        <location evidence="2">Nucleus</location>
    </subcellularLocation>
</comment>
<feature type="compositionally biased region" description="Polar residues" evidence="23">
    <location>
        <begin position="879"/>
        <end position="889"/>
    </location>
</feature>
<evidence type="ECO:0000259" key="26">
    <source>
        <dbReference type="PROSITE" id="PS51848"/>
    </source>
</evidence>
<evidence type="ECO:0000256" key="11">
    <source>
        <dbReference type="ARBA" id="ARBA00022833"/>
    </source>
</evidence>
<evidence type="ECO:0000256" key="4">
    <source>
        <dbReference type="ARBA" id="ARBA00008223"/>
    </source>
</evidence>
<keyword evidence="8" id="KW-0285">Flavoprotein</keyword>
<dbReference type="SUPFAM" id="SSF47576">
    <property type="entry name" value="Calponin-homology domain, CH-domain"/>
    <property type="match status" value="1"/>
</dbReference>
<protein>
    <recommendedName>
        <fullName evidence="5">F-actin monooxygenase</fullName>
        <ecNumber evidence="5">1.14.13.225</ecNumber>
    </recommendedName>
</protein>
<dbReference type="SUPFAM" id="SSF51905">
    <property type="entry name" value="FAD/NAD(P)-binding domain"/>
    <property type="match status" value="1"/>
</dbReference>
<feature type="domain" description="LIM zinc-binding" evidence="25">
    <location>
        <begin position="790"/>
        <end position="852"/>
    </location>
</feature>
<dbReference type="GO" id="GO:0071949">
    <property type="term" value="F:FAD binding"/>
    <property type="evidence" value="ECO:0007669"/>
    <property type="project" value="InterPro"/>
</dbReference>
<dbReference type="PANTHER" id="PTHR23167">
    <property type="entry name" value="CALPONIN HOMOLOGY DOMAIN-CONTAINING PROTEIN DDB_G0272472-RELATED"/>
    <property type="match status" value="1"/>
</dbReference>
<evidence type="ECO:0000256" key="23">
    <source>
        <dbReference type="SAM" id="MobiDB-lite"/>
    </source>
</evidence>
<feature type="compositionally biased region" description="Polar residues" evidence="23">
    <location>
        <begin position="1665"/>
        <end position="1681"/>
    </location>
</feature>
<keyword evidence="9 21" id="KW-0479">Metal-binding</keyword>
<dbReference type="GO" id="GO:0005634">
    <property type="term" value="C:nucleus"/>
    <property type="evidence" value="ECO:0007669"/>
    <property type="project" value="UniProtKB-SubCell"/>
</dbReference>
<feature type="compositionally biased region" description="Low complexity" evidence="23">
    <location>
        <begin position="1716"/>
        <end position="1736"/>
    </location>
</feature>
<dbReference type="EC" id="1.14.13.225" evidence="5"/>
<dbReference type="Gene3D" id="3.50.50.60">
    <property type="entry name" value="FAD/NAD(P)-binding domain"/>
    <property type="match status" value="1"/>
</dbReference>
<evidence type="ECO:0000256" key="8">
    <source>
        <dbReference type="ARBA" id="ARBA00022630"/>
    </source>
</evidence>
<evidence type="ECO:0000256" key="17">
    <source>
        <dbReference type="ARBA" id="ARBA00023203"/>
    </source>
</evidence>
<feature type="compositionally biased region" description="Polar residues" evidence="23">
    <location>
        <begin position="1291"/>
        <end position="1308"/>
    </location>
</feature>
<evidence type="ECO:0000256" key="7">
    <source>
        <dbReference type="ARBA" id="ARBA00022490"/>
    </source>
</evidence>
<evidence type="ECO:0000256" key="2">
    <source>
        <dbReference type="ARBA" id="ARBA00004123"/>
    </source>
</evidence>
<reference evidence="27" key="2">
    <citation type="submission" date="2025-08" db="UniProtKB">
        <authorList>
            <consortium name="Ensembl"/>
        </authorList>
    </citation>
    <scope>IDENTIFICATION</scope>
</reference>
<dbReference type="InterPro" id="IPR036188">
    <property type="entry name" value="FAD/NAD-bd_sf"/>
</dbReference>
<evidence type="ECO:0000256" key="14">
    <source>
        <dbReference type="ARBA" id="ARBA00023033"/>
    </source>
</evidence>
<dbReference type="SMART" id="SM00132">
    <property type="entry name" value="LIM"/>
    <property type="match status" value="1"/>
</dbReference>
<feature type="compositionally biased region" description="Low complexity" evidence="23">
    <location>
        <begin position="1276"/>
        <end position="1290"/>
    </location>
</feature>
<dbReference type="PROSITE" id="PS50023">
    <property type="entry name" value="LIM_DOMAIN_2"/>
    <property type="match status" value="1"/>
</dbReference>
<comment type="catalytic activity">
    <reaction evidence="20">
        <text>L-methionyl-[F-actin] + NADPH + O2 + H(+) = L-methionyl-(R)-S-oxide-[F-actin] + NADP(+) + H2O</text>
        <dbReference type="Rhea" id="RHEA:51308"/>
        <dbReference type="Rhea" id="RHEA-COMP:12953"/>
        <dbReference type="Rhea" id="RHEA-COMP:12956"/>
        <dbReference type="ChEBI" id="CHEBI:15377"/>
        <dbReference type="ChEBI" id="CHEBI:15378"/>
        <dbReference type="ChEBI" id="CHEBI:15379"/>
        <dbReference type="ChEBI" id="CHEBI:16044"/>
        <dbReference type="ChEBI" id="CHEBI:45764"/>
        <dbReference type="ChEBI" id="CHEBI:57783"/>
        <dbReference type="ChEBI" id="CHEBI:58349"/>
        <dbReference type="EC" id="1.14.13.225"/>
    </reaction>
</comment>
<keyword evidence="6" id="KW-0268">Exocytosis</keyword>
<dbReference type="InterPro" id="IPR050540">
    <property type="entry name" value="F-actin_Monoox_Mical"/>
</dbReference>
<evidence type="ECO:0000256" key="5">
    <source>
        <dbReference type="ARBA" id="ARBA00012709"/>
    </source>
</evidence>
<feature type="compositionally biased region" description="Basic and acidic residues" evidence="23">
    <location>
        <begin position="1438"/>
        <end position="1453"/>
    </location>
</feature>
<feature type="compositionally biased region" description="Basic and acidic residues" evidence="23">
    <location>
        <begin position="1846"/>
        <end position="1862"/>
    </location>
</feature>
<dbReference type="Gene3D" id="1.10.418.10">
    <property type="entry name" value="Calponin-like domain"/>
    <property type="match status" value="1"/>
</dbReference>
<dbReference type="OrthoDB" id="20799at2759"/>
<evidence type="ECO:0000256" key="3">
    <source>
        <dbReference type="ARBA" id="ARBA00004245"/>
    </source>
</evidence>
<dbReference type="InterPro" id="IPR001715">
    <property type="entry name" value="CH_dom"/>
</dbReference>
<evidence type="ECO:0000256" key="21">
    <source>
        <dbReference type="PROSITE-ProRule" id="PRU00125"/>
    </source>
</evidence>
<evidence type="ECO:0000256" key="19">
    <source>
        <dbReference type="ARBA" id="ARBA00023242"/>
    </source>
</evidence>
<name>A0A8P0P0L9_CANLF</name>
<feature type="compositionally biased region" description="Basic and acidic residues" evidence="23">
    <location>
        <begin position="1145"/>
        <end position="1165"/>
    </location>
</feature>
<feature type="compositionally biased region" description="Low complexity" evidence="23">
    <location>
        <begin position="1454"/>
        <end position="1466"/>
    </location>
</feature>
<dbReference type="PANTHER" id="PTHR23167:SF51">
    <property type="entry name" value="[F-ACTIN]-MONOOXYGENASE MICAL3"/>
    <property type="match status" value="1"/>
</dbReference>
<evidence type="ECO:0000256" key="15">
    <source>
        <dbReference type="ARBA" id="ARBA00023038"/>
    </source>
</evidence>
<evidence type="ECO:0000256" key="10">
    <source>
        <dbReference type="ARBA" id="ARBA00022827"/>
    </source>
</evidence>
<dbReference type="Proteomes" id="UP000002254">
    <property type="component" value="Chromosome 27"/>
</dbReference>
<feature type="domain" description="BMERB" evidence="26">
    <location>
        <begin position="1883"/>
        <end position="2054"/>
    </location>
</feature>
<feature type="compositionally biased region" description="Basic and acidic residues" evidence="23">
    <location>
        <begin position="1625"/>
        <end position="1641"/>
    </location>
</feature>
<dbReference type="FunFam" id="2.10.110.10:FF:000043">
    <property type="entry name" value="protein-methionine sulfoxide oxidase MICAL3 isoform X2"/>
    <property type="match status" value="1"/>
</dbReference>
<dbReference type="Pfam" id="PF00412">
    <property type="entry name" value="LIM"/>
    <property type="match status" value="1"/>
</dbReference>
<dbReference type="Pfam" id="PF25413">
    <property type="entry name" value="Rossman_Mical"/>
    <property type="match status" value="1"/>
</dbReference>
<feature type="region of interest" description="Disordered" evidence="23">
    <location>
        <begin position="658"/>
        <end position="703"/>
    </location>
</feature>
<feature type="compositionally biased region" description="Basic and acidic residues" evidence="23">
    <location>
        <begin position="1683"/>
        <end position="1710"/>
    </location>
</feature>
<feature type="compositionally biased region" description="Polar residues" evidence="23">
    <location>
        <begin position="1802"/>
        <end position="1811"/>
    </location>
</feature>
<dbReference type="SUPFAM" id="SSF57716">
    <property type="entry name" value="Glucocorticoid receptor-like (DNA-binding domain)"/>
    <property type="match status" value="1"/>
</dbReference>
<dbReference type="GO" id="GO:0003779">
    <property type="term" value="F:actin binding"/>
    <property type="evidence" value="ECO:0007669"/>
    <property type="project" value="UniProtKB-KW"/>
</dbReference>
<organism evidence="27 28">
    <name type="scientific">Canis lupus familiaris</name>
    <name type="common">Dog</name>
    <name type="synonym">Canis familiaris</name>
    <dbReference type="NCBI Taxonomy" id="9615"/>
    <lineage>
        <taxon>Eukaryota</taxon>
        <taxon>Metazoa</taxon>
        <taxon>Chordata</taxon>
        <taxon>Craniata</taxon>
        <taxon>Vertebrata</taxon>
        <taxon>Euteleostomi</taxon>
        <taxon>Mammalia</taxon>
        <taxon>Eutheria</taxon>
        <taxon>Laurasiatheria</taxon>
        <taxon>Carnivora</taxon>
        <taxon>Caniformia</taxon>
        <taxon>Canidae</taxon>
        <taxon>Canis</taxon>
    </lineage>
</organism>
<keyword evidence="14" id="KW-0503">Monooxygenase</keyword>
<keyword evidence="11 21" id="KW-0862">Zinc</keyword>
<feature type="compositionally biased region" description="Basic and acidic residues" evidence="23">
    <location>
        <begin position="1070"/>
        <end position="1083"/>
    </location>
</feature>
<dbReference type="SMART" id="SM00033">
    <property type="entry name" value="CH"/>
    <property type="match status" value="1"/>
</dbReference>
<evidence type="ECO:0000313" key="27">
    <source>
        <dbReference type="Ensembl" id="ENSCAFP00000050817.2"/>
    </source>
</evidence>
<evidence type="ECO:0000256" key="6">
    <source>
        <dbReference type="ARBA" id="ARBA00022483"/>
    </source>
</evidence>
<evidence type="ECO:0000256" key="22">
    <source>
        <dbReference type="SAM" id="Coils"/>
    </source>
</evidence>
<comment type="cofactor">
    <cofactor evidence="1">
        <name>FAD</name>
        <dbReference type="ChEBI" id="CHEBI:57692"/>
    </cofactor>
</comment>
<dbReference type="InterPro" id="IPR022735">
    <property type="entry name" value="bMERB_dom"/>
</dbReference>
<feature type="domain" description="Calponin-homology (CH)" evidence="24">
    <location>
        <begin position="518"/>
        <end position="624"/>
    </location>
</feature>
<dbReference type="FunFam" id="3.50.50.60:FF:000004">
    <property type="entry name" value="protein-methionine sulfoxide oxidase MICAL2 isoform X1"/>
    <property type="match status" value="1"/>
</dbReference>
<dbReference type="CDD" id="cd09439">
    <property type="entry name" value="LIM_Mical"/>
    <property type="match status" value="1"/>
</dbReference>
<dbReference type="PROSITE" id="PS00478">
    <property type="entry name" value="LIM_DOMAIN_1"/>
    <property type="match status" value="1"/>
</dbReference>
<dbReference type="Pfam" id="PF01494">
    <property type="entry name" value="FAD_binding_3"/>
    <property type="match status" value="1"/>
</dbReference>
<evidence type="ECO:0000256" key="16">
    <source>
        <dbReference type="ARBA" id="ARBA00023054"/>
    </source>
</evidence>
<keyword evidence="18" id="KW-0206">Cytoskeleton</keyword>
<keyword evidence="10" id="KW-0274">FAD</keyword>
<dbReference type="PRINTS" id="PR00420">
    <property type="entry name" value="RNGMNOXGNASE"/>
</dbReference>
<evidence type="ECO:0000256" key="18">
    <source>
        <dbReference type="ARBA" id="ARBA00023212"/>
    </source>
</evidence>
<feature type="region of interest" description="Disordered" evidence="23">
    <location>
        <begin position="1370"/>
        <end position="1866"/>
    </location>
</feature>
<dbReference type="Ensembl" id="ENSCAFT00000066868.2">
    <property type="protein sequence ID" value="ENSCAFP00000050817.2"/>
    <property type="gene ID" value="ENSCAFG00000016211.6"/>
</dbReference>
<dbReference type="Pfam" id="PF00307">
    <property type="entry name" value="CH"/>
    <property type="match status" value="1"/>
</dbReference>
<keyword evidence="15 21" id="KW-0440">LIM domain</keyword>
<evidence type="ECO:0000259" key="24">
    <source>
        <dbReference type="PROSITE" id="PS50021"/>
    </source>
</evidence>
<keyword evidence="7" id="KW-0963">Cytoplasm</keyword>
<dbReference type="PROSITE" id="PS50021">
    <property type="entry name" value="CH"/>
    <property type="match status" value="1"/>
</dbReference>
<feature type="coiled-coil region" evidence="22">
    <location>
        <begin position="1867"/>
        <end position="1920"/>
    </location>
</feature>
<dbReference type="InterPro" id="IPR057494">
    <property type="entry name" value="Rossman_Mical"/>
</dbReference>
<feature type="compositionally biased region" description="Basic residues" evidence="23">
    <location>
        <begin position="1737"/>
        <end position="1755"/>
    </location>
</feature>
<dbReference type="PROSITE" id="PS51848">
    <property type="entry name" value="BMERB"/>
    <property type="match status" value="1"/>
</dbReference>
<keyword evidence="19" id="KW-0539">Nucleus</keyword>
<feature type="compositionally biased region" description="Acidic residues" evidence="23">
    <location>
        <begin position="1017"/>
        <end position="1046"/>
    </location>
</feature>
<evidence type="ECO:0000313" key="28">
    <source>
        <dbReference type="Proteomes" id="UP000002254"/>
    </source>
</evidence>
<feature type="compositionally biased region" description="Basic and acidic residues" evidence="23">
    <location>
        <begin position="669"/>
        <end position="679"/>
    </location>
</feature>
<dbReference type="InterPro" id="IPR036872">
    <property type="entry name" value="CH_dom_sf"/>
</dbReference>
<accession>A0A8P0P0L9</accession>
<feature type="region of interest" description="Disordered" evidence="23">
    <location>
        <begin position="738"/>
        <end position="757"/>
    </location>
</feature>
<evidence type="ECO:0000256" key="20">
    <source>
        <dbReference type="ARBA" id="ARBA00049522"/>
    </source>
</evidence>
<evidence type="ECO:0000256" key="9">
    <source>
        <dbReference type="ARBA" id="ARBA00022723"/>
    </source>
</evidence>
<evidence type="ECO:0000256" key="13">
    <source>
        <dbReference type="ARBA" id="ARBA00023002"/>
    </source>
</evidence>
<dbReference type="InterPro" id="IPR001781">
    <property type="entry name" value="Znf_LIM"/>
</dbReference>
<dbReference type="GO" id="GO:0006887">
    <property type="term" value="P:exocytosis"/>
    <property type="evidence" value="ECO:0007669"/>
    <property type="project" value="UniProtKB-KW"/>
</dbReference>
<dbReference type="GO" id="GO:0030042">
    <property type="term" value="P:actin filament depolymerization"/>
    <property type="evidence" value="ECO:0007669"/>
    <property type="project" value="UniProtKB-ARBA"/>
</dbReference>
<keyword evidence="16 22" id="KW-0175">Coiled coil</keyword>
<keyword evidence="12" id="KW-0521">NADP</keyword>
<sequence length="2066" mass="231339">MEDSKNETVNHAHVLFDRFVQATTCKGTLKAFQELCDHLELKPKDYRSFYHKLKSKLNYWKAKALWAKLDKRGSHKDYKKGKACTNTKCLIIGAGPCGLRTAIDLSLLGAKVVVIEKRDAFSRNNVLHLWPFTIHDLRGLGAKKFYGKFCAGAIDHISIRQLQLILLKVALILGIEIHVNVEFQGLVQPPEDQENERIGWRALVHPKTHPVSEYEFEVIIGGDGRRNTLEGFRRKEFRGKLAIAITANFINRNTTAEAKVEEISGVAFIFNQKFFQELKEATGIDLENIVYYKDDTHYFVMTAKKQSLLDKGVILHDYADTELLLSRENVDQEALLNYAREAADFSTQQQLPSLDFAINHYGQPDVAMFDFTCMYASENAALVREQNGHQLLVALVGDSLLEPFWPMGTGIARGFLAAMDSAWMVRSWSLGTSPLEVLAERESIYRLLPQTTPENVSKNFSQYSIDPVTRYPNININFLRPSQVRHLYNTGETRDIHLEMENLVNSRTTPKLTRNESVARSSKLLGWCQRQTDGYAGVNVTDLTMSWKSGLALCAIIHRYRPDLIDFDSLDEQNVEKNNQLAFDIAEKELGISPIMTGKEMASVGEPDKLSMVMYLTQFYEMFKDSLPSSDALDLNAEEKAVLIASTKSPISFLSKLGQTISRKRSPKDKKEKDLDGAGKRRKTSQSEEEEAPRGYRGGRPTLVSTLTDRRMDVALGNQNKVKYMATQLLAKFEENAPPQSTGMRRQPTQERGVSQPSCCLPEQGHPAPTPQWKQGSIKKEFPQNLGGSDTCYFCRKRVYVMERLSAEGKFFHRSCFKCEYCATTLRLSAYAYDIEDGKFYCKPHYCYRLSGSAQRKRPAVAPLSGKEAREPLQDGPTVDTNGRASAVTSPAERTPGSSVNGVEEPSIAKRLRGTPERIELENYRLSVKQAEELEEVPEETQAEHNLSSVLDTGAEEDVASSSSESEMEEEEEEEPPLPTSDLGGVPWKEAVRIHALLKGKSEEELEASKSFGPGHEEDEEEEEYEEEEEEEEEEYEEEEEEEESSEVGSQRLQQIVNPADPLEIQADVHWTHIREREEEERMVPTSESSTSRVPFDENDLEEDVDSEPAKIEGEATENGDTGDTGAELDDDQRWSDGIPSDAETDLRVQHQEAVEADLELRVSENEEEPPEVTPGHPERSLTRVPSPALSPEEQAGLRSPGHSPKAEGAQIPLVSVVTKAKLPEENLFPKPLLPKVKPKVEVPCSQRAACSPIRSQPVALPEARTPTSPVSSQCLSPLATSTPTSTQLPICSQPQPSSETTAPSPTKSPIRLQPVSAKTSIPVVPLPLKNQGDTKDRLGSPLAVDEALKRNDLVAEFWMKSAEIRRSLGLTPVDRSKVYEPSFPSPAFKPVSLKSYAVEKSPEGEGLQLLKPPPVPKRLGLPKSDGDQPFLPTPKSPSDRELKSSQEERRDLSSSSGLGLHGSSSNMKTLGSQSFNTSDSTMLTPPSSPPPPPPQDEEPATLRRKPYQTHEHKDAEPKASVIPPPPPATFMRAPREPTQPLQEEMRKSFVESVDEIPFADDVEDTYDDKTEDSSLQEKFFTPPSYWPRTERPLHPPLAKENGRLPTLESGVQPQKRGLPLVSPEAKELAEERMRAREKSVKSQALRDAMAKQLSKMKEMEMAAGTSSPPGGTSHKASSVPSKGKDLSPESPRRPVLKGPREPALKHEATSEEVLSPPSDSGGPDGSVTSSEGSSGKSKKRSSLFSPRRNKKEKKSKGEGRPPEKPSPSLLEEAAAKPKSLWKSVFSGYKKDKKKKGDDKSCSSTPSSGATVDSGKHKMSPVVRAELHLRRQLSFSEDSDLSSDDILERSSQKSRREPRTYTEEELNAKLTRRVQKAARRQAKQEELKRLHRAQIIQRQLEQVEEKQRQLEERGVAVEKALRGEAVEPSGGTPRRRPLSFCPCCVQEGMGKKDDPKLMQEWFKLVQEKNAMVRYESELMIFARELELEDRQSRLQQELRERMAVEDHLKTEEELSEEKKILNEMLEVVEQRDALVALLEEQRLREKEEDKDLEAVMLSKGFSLNWS</sequence>
<feature type="region of interest" description="Disordered" evidence="23">
    <location>
        <begin position="1248"/>
        <end position="1319"/>
    </location>
</feature>
<dbReference type="GO" id="GO:0046872">
    <property type="term" value="F:metal ion binding"/>
    <property type="evidence" value="ECO:0007669"/>
    <property type="project" value="UniProtKB-KW"/>
</dbReference>
<feature type="compositionally biased region" description="Polar residues" evidence="23">
    <location>
        <begin position="1266"/>
        <end position="1275"/>
    </location>
</feature>
<reference evidence="27 28" key="1">
    <citation type="journal article" date="2005" name="Nature">
        <title>Genome sequence, comparative analysis and haplotype structure of the domestic dog.</title>
        <authorList>
            <consortium name="Broad Sequencing Platform"/>
            <person name="Lindblad-Toh K."/>
            <person name="Wade C.M."/>
            <person name="Mikkelsen T.S."/>
            <person name="Karlsson E.K."/>
            <person name="Jaffe D.B."/>
            <person name="Kamal M."/>
            <person name="Clamp M."/>
            <person name="Chang J.L."/>
            <person name="Kulbokas E.J. III"/>
            <person name="Zody M.C."/>
            <person name="Mauceli E."/>
            <person name="Xie X."/>
            <person name="Breen M."/>
            <person name="Wayne R.K."/>
            <person name="Ostrander E.A."/>
            <person name="Ponting C.P."/>
            <person name="Galibert F."/>
            <person name="Smith D.R."/>
            <person name="DeJong P.J."/>
            <person name="Kirkness E."/>
            <person name="Alvarez P."/>
            <person name="Biagi T."/>
            <person name="Brockman W."/>
            <person name="Butler J."/>
            <person name="Chin C.W."/>
            <person name="Cook A."/>
            <person name="Cuff J."/>
            <person name="Daly M.J."/>
            <person name="DeCaprio D."/>
            <person name="Gnerre S."/>
            <person name="Grabherr M."/>
            <person name="Kellis M."/>
            <person name="Kleber M."/>
            <person name="Bardeleben C."/>
            <person name="Goodstadt L."/>
            <person name="Heger A."/>
            <person name="Hitte C."/>
            <person name="Kim L."/>
            <person name="Koepfli K.P."/>
            <person name="Parker H.G."/>
            <person name="Pollinger J.P."/>
            <person name="Searle S.M."/>
            <person name="Sutter N.B."/>
            <person name="Thomas R."/>
            <person name="Webber C."/>
            <person name="Baldwin J."/>
            <person name="Abebe A."/>
            <person name="Abouelleil A."/>
            <person name="Aftuck L."/>
            <person name="Ait-Zahra M."/>
            <person name="Aldredge T."/>
            <person name="Allen N."/>
            <person name="An P."/>
            <person name="Anderson S."/>
            <person name="Antoine C."/>
            <person name="Arachchi H."/>
            <person name="Aslam A."/>
            <person name="Ayotte L."/>
            <person name="Bachantsang P."/>
            <person name="Barry A."/>
            <person name="Bayul T."/>
            <person name="Benamara M."/>
            <person name="Berlin A."/>
            <person name="Bessette D."/>
            <person name="Blitshteyn B."/>
            <person name="Bloom T."/>
            <person name="Blye J."/>
            <person name="Boguslavskiy L."/>
            <person name="Bonnet C."/>
            <person name="Boukhgalter B."/>
            <person name="Brown A."/>
            <person name="Cahill P."/>
            <person name="Calixte N."/>
            <person name="Camarata J."/>
            <person name="Cheshatsang Y."/>
            <person name="Chu J."/>
            <person name="Citroen M."/>
            <person name="Collymore A."/>
            <person name="Cooke P."/>
            <person name="Dawoe T."/>
            <person name="Daza R."/>
            <person name="Decktor K."/>
            <person name="DeGray S."/>
            <person name="Dhargay N."/>
            <person name="Dooley K."/>
            <person name="Dooley K."/>
            <person name="Dorje P."/>
            <person name="Dorjee K."/>
            <person name="Dorris L."/>
            <person name="Duffey N."/>
            <person name="Dupes A."/>
            <person name="Egbiremolen O."/>
            <person name="Elong R."/>
            <person name="Falk J."/>
            <person name="Farina A."/>
            <person name="Faro S."/>
            <person name="Ferguson D."/>
            <person name="Ferreira P."/>
            <person name="Fisher S."/>
            <person name="FitzGerald M."/>
            <person name="Foley K."/>
            <person name="Foley C."/>
            <person name="Franke A."/>
            <person name="Friedrich D."/>
            <person name="Gage D."/>
            <person name="Garber M."/>
            <person name="Gearin G."/>
            <person name="Giannoukos G."/>
            <person name="Goode T."/>
            <person name="Goyette A."/>
            <person name="Graham J."/>
            <person name="Grandbois E."/>
            <person name="Gyaltsen K."/>
            <person name="Hafez N."/>
            <person name="Hagopian D."/>
            <person name="Hagos B."/>
            <person name="Hall J."/>
            <person name="Healy C."/>
            <person name="Hegarty R."/>
            <person name="Honan T."/>
            <person name="Horn A."/>
            <person name="Houde N."/>
            <person name="Hughes L."/>
            <person name="Hunnicutt L."/>
            <person name="Husby M."/>
            <person name="Jester B."/>
            <person name="Jones C."/>
            <person name="Kamat A."/>
            <person name="Kanga B."/>
            <person name="Kells C."/>
            <person name="Khazanovich D."/>
            <person name="Kieu A.C."/>
            <person name="Kisner P."/>
            <person name="Kumar M."/>
            <person name="Lance K."/>
            <person name="Landers T."/>
            <person name="Lara M."/>
            <person name="Lee W."/>
            <person name="Leger J.P."/>
            <person name="Lennon N."/>
            <person name="Leuper L."/>
            <person name="LeVine S."/>
            <person name="Liu J."/>
            <person name="Liu X."/>
            <person name="Lokyitsang Y."/>
            <person name="Lokyitsang T."/>
            <person name="Lui A."/>
            <person name="Macdonald J."/>
            <person name="Major J."/>
            <person name="Marabella R."/>
            <person name="Maru K."/>
            <person name="Matthews C."/>
            <person name="McDonough S."/>
            <person name="Mehta T."/>
            <person name="Meldrim J."/>
            <person name="Melnikov A."/>
            <person name="Meneus L."/>
            <person name="Mihalev A."/>
            <person name="Mihova T."/>
            <person name="Miller K."/>
            <person name="Mittelman R."/>
            <person name="Mlenga V."/>
            <person name="Mulrain L."/>
            <person name="Munson G."/>
            <person name="Navidi A."/>
            <person name="Naylor J."/>
            <person name="Nguyen T."/>
            <person name="Nguyen N."/>
            <person name="Nguyen C."/>
            <person name="Nguyen T."/>
            <person name="Nicol R."/>
            <person name="Norbu N."/>
            <person name="Norbu C."/>
            <person name="Novod N."/>
            <person name="Nyima T."/>
            <person name="Olandt P."/>
            <person name="O'Neill B."/>
            <person name="O'Neill K."/>
            <person name="Osman S."/>
            <person name="Oyono L."/>
            <person name="Patti C."/>
            <person name="Perrin D."/>
            <person name="Phunkhang P."/>
            <person name="Pierre F."/>
            <person name="Priest M."/>
            <person name="Rachupka A."/>
            <person name="Raghuraman S."/>
            <person name="Rameau R."/>
            <person name="Ray V."/>
            <person name="Raymond C."/>
            <person name="Rege F."/>
            <person name="Rise C."/>
            <person name="Rogers J."/>
            <person name="Rogov P."/>
            <person name="Sahalie J."/>
            <person name="Settipalli S."/>
            <person name="Sharpe T."/>
            <person name="Shea T."/>
            <person name="Sheehan M."/>
            <person name="Sherpa N."/>
            <person name="Shi J."/>
            <person name="Shih D."/>
            <person name="Sloan J."/>
            <person name="Smith C."/>
            <person name="Sparrow T."/>
            <person name="Stalker J."/>
            <person name="Stange-Thomann N."/>
            <person name="Stavropoulos S."/>
            <person name="Stone C."/>
            <person name="Stone S."/>
            <person name="Sykes S."/>
            <person name="Tchuinga P."/>
            <person name="Tenzing P."/>
            <person name="Tesfaye S."/>
            <person name="Thoulutsang D."/>
            <person name="Thoulutsang Y."/>
            <person name="Topham K."/>
            <person name="Topping I."/>
            <person name="Tsamla T."/>
            <person name="Vassiliev H."/>
            <person name="Venkataraman V."/>
            <person name="Vo A."/>
            <person name="Wangchuk T."/>
            <person name="Wangdi T."/>
            <person name="Weiand M."/>
            <person name="Wilkinson J."/>
            <person name="Wilson A."/>
            <person name="Yadav S."/>
            <person name="Yang S."/>
            <person name="Yang X."/>
            <person name="Young G."/>
            <person name="Yu Q."/>
            <person name="Zainoun J."/>
            <person name="Zembek L."/>
            <person name="Zimmer A."/>
            <person name="Lander E.S."/>
        </authorList>
    </citation>
    <scope>NUCLEOTIDE SEQUENCE [LARGE SCALE GENOMIC DNA]</scope>
    <source>
        <strain evidence="27">Boxer</strain>
    </source>
</reference>
<dbReference type="SMART" id="SM01203">
    <property type="entry name" value="DUF3585"/>
    <property type="match status" value="1"/>
</dbReference>
<evidence type="ECO:0000259" key="25">
    <source>
        <dbReference type="PROSITE" id="PS50023"/>
    </source>
</evidence>
<dbReference type="Gene3D" id="2.10.110.10">
    <property type="entry name" value="Cysteine Rich Protein"/>
    <property type="match status" value="1"/>
</dbReference>
<dbReference type="Pfam" id="PF12130">
    <property type="entry name" value="bMERB_dom"/>
    <property type="match status" value="1"/>
</dbReference>
<feature type="region of interest" description="Disordered" evidence="23">
    <location>
        <begin position="934"/>
        <end position="987"/>
    </location>
</feature>
<feature type="compositionally biased region" description="Polar residues" evidence="23">
    <location>
        <begin position="1467"/>
        <end position="1485"/>
    </location>
</feature>
<feature type="compositionally biased region" description="Polar residues" evidence="23">
    <location>
        <begin position="1048"/>
        <end position="1057"/>
    </location>
</feature>
<proteinExistence type="inferred from homology"/>
<feature type="region of interest" description="Disordered" evidence="23">
    <location>
        <begin position="999"/>
        <end position="1211"/>
    </location>
</feature>
<dbReference type="InterPro" id="IPR002938">
    <property type="entry name" value="FAD-bd"/>
</dbReference>
<feature type="compositionally biased region" description="Basic and acidic residues" evidence="23">
    <location>
        <begin position="1509"/>
        <end position="1518"/>
    </location>
</feature>
<evidence type="ECO:0000256" key="12">
    <source>
        <dbReference type="ARBA" id="ARBA00022857"/>
    </source>
</evidence>
<comment type="similarity">
    <text evidence="4">Belongs to the Mical family.</text>
</comment>
<feature type="coiled-coil region" evidence="22">
    <location>
        <begin position="2004"/>
        <end position="2031"/>
    </location>
</feature>
<dbReference type="FunFam" id="1.10.418.10:FF:000026">
    <property type="entry name" value="protein-methionine sulfoxide oxidase MICAL3 isoform X1"/>
    <property type="match status" value="1"/>
</dbReference>
<gene>
    <name evidence="27" type="primary">MICAL3</name>
</gene>
<feature type="compositionally biased region" description="Acidic residues" evidence="23">
    <location>
        <begin position="1553"/>
        <end position="1567"/>
    </location>
</feature>
<feature type="compositionally biased region" description="Acidic residues" evidence="23">
    <location>
        <begin position="1097"/>
        <end position="1107"/>
    </location>
</feature>
<feature type="compositionally biased region" description="Acidic residues" evidence="23">
    <location>
        <begin position="966"/>
        <end position="976"/>
    </location>
</feature>
<keyword evidence="13" id="KW-0560">Oxidoreductase</keyword>
<keyword evidence="17" id="KW-0009">Actin-binding</keyword>